<dbReference type="GO" id="GO:0007059">
    <property type="term" value="P:chromosome segregation"/>
    <property type="evidence" value="ECO:0007669"/>
    <property type="project" value="UniProtKB-UniRule"/>
</dbReference>
<dbReference type="Pfam" id="PF06470">
    <property type="entry name" value="SMC_hinge"/>
    <property type="match status" value="1"/>
</dbReference>
<evidence type="ECO:0000256" key="1">
    <source>
        <dbReference type="ARBA" id="ARBA00004496"/>
    </source>
</evidence>
<feature type="coiled-coil region" evidence="7">
    <location>
        <begin position="833"/>
        <end position="892"/>
    </location>
</feature>
<keyword evidence="5 7" id="KW-0175">Coiled coil</keyword>
<dbReference type="Gene3D" id="3.30.70.1620">
    <property type="match status" value="1"/>
</dbReference>
<dbReference type="Gene3D" id="1.20.1060.20">
    <property type="match status" value="1"/>
</dbReference>
<dbReference type="InterPro" id="IPR003395">
    <property type="entry name" value="RecF/RecN/SMC_N"/>
</dbReference>
<keyword evidence="4 7" id="KW-0067">ATP-binding</keyword>
<accession>A0AAU8ICS8</accession>
<name>A0AAU8ICS8_9BACL</name>
<dbReference type="SUPFAM" id="SSF75553">
    <property type="entry name" value="Smc hinge domain"/>
    <property type="match status" value="1"/>
</dbReference>
<evidence type="ECO:0000256" key="5">
    <source>
        <dbReference type="ARBA" id="ARBA00023054"/>
    </source>
</evidence>
<dbReference type="AlphaFoldDB" id="A0AAU8ICS8"/>
<evidence type="ECO:0000256" key="7">
    <source>
        <dbReference type="HAMAP-Rule" id="MF_01894"/>
    </source>
</evidence>
<comment type="subcellular location">
    <subcellularLocation>
        <location evidence="1 7">Cytoplasm</location>
    </subcellularLocation>
</comment>
<comment type="similarity">
    <text evidence="7">Belongs to the SMC family.</text>
</comment>
<sequence length="1189" mass="135752">MFLKRLDISGFKSFADKTSVTFVPGVTAVVGPNGSGKSNITEAIRWVLGEQSAKSLRGSKMEDIIFSGSDARKAVNMAEVTLTLDNRDQYIPLDYSEIVVTRRVFRSGESEFMLNRQNCRLKDIVDLFMDSGLGKEAYSVIGQGKIDEILNSKSEDKRKIFEEAAGVLKYKLRKQAAAKKLVDSEDNLNRVEDILHELKNRLDPLEKQASVAKDYLAKKAELKQVDVALLVYDIDRIHHSWTEKKKRVQDLNRRKSELEKTLHETEERFQTMRERLDHFDQSIDECQSKLAEAGENLEKILGRQHVLKERKRHTEGSSQDLKERIEQLTRQLKEEQEQYKKAETVFLEERAKMQRLNKSLKEKQTKYTDFDQNLDEQIEKVKAEYIDVLNQQASMRNETRYLNDQHASISHKRSLTDEQIHAASKRVQEAESGRQLAERKLKEATAEGDLLRKALDDADSALEQQHNRYTKQKHALEKITRFIDQAESKKEMLEALKEDYAGFYQGVRMVLKNRHRLQGISGAVAELIRVDQAYQTAIEVALGGSSQSVVVADEASGRRAIHFLRKNQAGRATFLPLSVMRPRFLPVNERRQLEKRSGFIGTADELVTCDAKYLTVIRHLLGSVIIAETLEQANQLAHVMGYKFRIVTLAGDVVSPGGAMTGGSRKKNGSGLIGRNSEIETIKNQLREMRTKVRELKAQFSELKNTLSSDELKRGKLADSLKKNDEKMQNLRSHLFEAGAEEKSSRDNYQLLTREHGDYAAEENKINARLNKIKRITAENEEKEQALTARINQLTETSHHRMSARSALEKEITALKVETASQNQIVIHQQETVKQMKAHVEELTASIDALRSSAEGVDADLSDQVLSEEKLRMEAERSKREKEHLAALLKERKAKRTADHSEIAGLESEMKRDRGKYDHLTQAFQNEKVALERLDVQLDHLLDALREDYEMTIDRARENYRLKIDPEDARKKVKLIKRAIDELGTINVGAIEEYDHVLERYQFLTNQRNDLLKARETLEHVMTEMDREVARRFSETFTKIRSQFQMVFQELFGGGRADLKLIDPNDLLESGIEIFAEPPGKKLQRLSLLSGGERALTAIALLFAILKIRPVPFCVLDEVEAALDDANVDRYAEFLKNFSSETQFIVVTHRHGTMEHADVLYGVTMQESGISKLVSVRLEKTDELLQTGG</sequence>
<feature type="domain" description="SMC hinge" evidence="9">
    <location>
        <begin position="518"/>
        <end position="637"/>
    </location>
</feature>
<comment type="domain">
    <text evidence="7">Contains large globular domains required for ATP hydrolysis at each terminus and a third globular domain forming a flexible hinge near the middle of the molecule. These domains are separated by coiled-coil structures.</text>
</comment>
<evidence type="ECO:0000256" key="2">
    <source>
        <dbReference type="ARBA" id="ARBA00022490"/>
    </source>
</evidence>
<reference evidence="10" key="1">
    <citation type="submission" date="2024-06" db="EMBL/GenBank/DDBJ databases">
        <authorList>
            <person name="Fan A."/>
            <person name="Zhang F.Y."/>
            <person name="Zhang L."/>
        </authorList>
    </citation>
    <scope>NUCLEOTIDE SEQUENCE</scope>
    <source>
        <strain evidence="10">Y61</strain>
    </source>
</reference>
<protein>
    <recommendedName>
        <fullName evidence="7">Chromosome partition protein Smc</fullName>
    </recommendedName>
</protein>
<dbReference type="InterPro" id="IPR036277">
    <property type="entry name" value="SMC_hinge_sf"/>
</dbReference>
<dbReference type="Gene3D" id="3.40.50.300">
    <property type="entry name" value="P-loop containing nucleotide triphosphate hydrolases"/>
    <property type="match status" value="2"/>
</dbReference>
<evidence type="ECO:0000259" key="9">
    <source>
        <dbReference type="SMART" id="SM00968"/>
    </source>
</evidence>
<dbReference type="SMART" id="SM00968">
    <property type="entry name" value="SMC_hinge"/>
    <property type="match status" value="1"/>
</dbReference>
<dbReference type="HAMAP" id="MF_01894">
    <property type="entry name" value="Smc_prok"/>
    <property type="match status" value="1"/>
</dbReference>
<evidence type="ECO:0000256" key="4">
    <source>
        <dbReference type="ARBA" id="ARBA00022840"/>
    </source>
</evidence>
<dbReference type="GO" id="GO:0005524">
    <property type="term" value="F:ATP binding"/>
    <property type="evidence" value="ECO:0007669"/>
    <property type="project" value="UniProtKB-UniRule"/>
</dbReference>
<dbReference type="FunFam" id="3.40.50.300:FF:000984">
    <property type="entry name" value="Chromosome partition protein Smc"/>
    <property type="match status" value="1"/>
</dbReference>
<comment type="function">
    <text evidence="7">Required for chromosome condensation and partitioning.</text>
</comment>
<dbReference type="GO" id="GO:0005737">
    <property type="term" value="C:cytoplasm"/>
    <property type="evidence" value="ECO:0007669"/>
    <property type="project" value="UniProtKB-SubCell"/>
</dbReference>
<dbReference type="GO" id="GO:0003677">
    <property type="term" value="F:DNA binding"/>
    <property type="evidence" value="ECO:0007669"/>
    <property type="project" value="UniProtKB-UniRule"/>
</dbReference>
<feature type="coiled-coil region" evidence="7">
    <location>
        <begin position="679"/>
        <end position="713"/>
    </location>
</feature>
<feature type="region of interest" description="Disordered" evidence="8">
    <location>
        <begin position="406"/>
        <end position="434"/>
    </location>
</feature>
<comment type="subunit">
    <text evidence="7">Homodimer.</text>
</comment>
<gene>
    <name evidence="7 10" type="primary">smc</name>
    <name evidence="10" type="ORF">ABNN70_09930</name>
</gene>
<keyword evidence="6 7" id="KW-0238">DNA-binding</keyword>
<evidence type="ECO:0000256" key="8">
    <source>
        <dbReference type="SAM" id="MobiDB-lite"/>
    </source>
</evidence>
<dbReference type="InterPro" id="IPR010935">
    <property type="entry name" value="SMC_hinge"/>
</dbReference>
<feature type="coiled-coil region" evidence="7">
    <location>
        <begin position="174"/>
        <end position="208"/>
    </location>
</feature>
<feature type="coiled-coil region" evidence="7">
    <location>
        <begin position="241"/>
        <end position="380"/>
    </location>
</feature>
<evidence type="ECO:0000256" key="6">
    <source>
        <dbReference type="ARBA" id="ARBA00023125"/>
    </source>
</evidence>
<dbReference type="GO" id="GO:0016887">
    <property type="term" value="F:ATP hydrolysis activity"/>
    <property type="evidence" value="ECO:0007669"/>
    <property type="project" value="InterPro"/>
</dbReference>
<dbReference type="RefSeq" id="WP_353947700.1">
    <property type="nucleotide sequence ID" value="NZ_CP159510.1"/>
</dbReference>
<dbReference type="FunFam" id="3.40.50.300:FF:000901">
    <property type="entry name" value="Chromosome partition protein Smc"/>
    <property type="match status" value="1"/>
</dbReference>
<dbReference type="CDD" id="cd03278">
    <property type="entry name" value="ABC_SMC_barmotin"/>
    <property type="match status" value="2"/>
</dbReference>
<dbReference type="SUPFAM" id="SSF57997">
    <property type="entry name" value="Tropomyosin"/>
    <property type="match status" value="1"/>
</dbReference>
<dbReference type="PANTHER" id="PTHR43977">
    <property type="entry name" value="STRUCTURAL MAINTENANCE OF CHROMOSOMES PROTEIN 3"/>
    <property type="match status" value="1"/>
</dbReference>
<dbReference type="GO" id="GO:0030261">
    <property type="term" value="P:chromosome condensation"/>
    <property type="evidence" value="ECO:0007669"/>
    <property type="project" value="InterPro"/>
</dbReference>
<dbReference type="InterPro" id="IPR011890">
    <property type="entry name" value="SMC_prok"/>
</dbReference>
<organism evidence="10">
    <name type="scientific">Sporolactobacillus sp. Y61</name>
    <dbReference type="NCBI Taxonomy" id="3160863"/>
    <lineage>
        <taxon>Bacteria</taxon>
        <taxon>Bacillati</taxon>
        <taxon>Bacillota</taxon>
        <taxon>Bacilli</taxon>
        <taxon>Bacillales</taxon>
        <taxon>Sporolactobacillaceae</taxon>
        <taxon>Sporolactobacillus</taxon>
    </lineage>
</organism>
<proteinExistence type="inferred from homology"/>
<dbReference type="Gene3D" id="1.20.5.340">
    <property type="match status" value="1"/>
</dbReference>
<evidence type="ECO:0000256" key="3">
    <source>
        <dbReference type="ARBA" id="ARBA00022741"/>
    </source>
</evidence>
<dbReference type="Pfam" id="PF02463">
    <property type="entry name" value="SMC_N"/>
    <property type="match status" value="1"/>
</dbReference>
<dbReference type="InterPro" id="IPR024704">
    <property type="entry name" value="SMC"/>
</dbReference>
<dbReference type="GO" id="GO:0005694">
    <property type="term" value="C:chromosome"/>
    <property type="evidence" value="ECO:0007669"/>
    <property type="project" value="InterPro"/>
</dbReference>
<dbReference type="NCBIfam" id="TIGR02168">
    <property type="entry name" value="SMC_prok_B"/>
    <property type="match status" value="1"/>
</dbReference>
<dbReference type="GO" id="GO:0006260">
    <property type="term" value="P:DNA replication"/>
    <property type="evidence" value="ECO:0007669"/>
    <property type="project" value="UniProtKB-UniRule"/>
</dbReference>
<evidence type="ECO:0000313" key="10">
    <source>
        <dbReference type="EMBL" id="XCJ16020.1"/>
    </source>
</evidence>
<feature type="compositionally biased region" description="Basic and acidic residues" evidence="8">
    <location>
        <begin position="414"/>
        <end position="434"/>
    </location>
</feature>
<dbReference type="SUPFAM" id="SSF52540">
    <property type="entry name" value="P-loop containing nucleoside triphosphate hydrolases"/>
    <property type="match status" value="1"/>
</dbReference>
<dbReference type="EMBL" id="CP159510">
    <property type="protein sequence ID" value="XCJ16020.1"/>
    <property type="molecule type" value="Genomic_DNA"/>
</dbReference>
<dbReference type="InterPro" id="IPR027417">
    <property type="entry name" value="P-loop_NTPase"/>
</dbReference>
<feature type="binding site" evidence="7">
    <location>
        <begin position="32"/>
        <end position="39"/>
    </location>
    <ligand>
        <name>ATP</name>
        <dbReference type="ChEBI" id="CHEBI:30616"/>
    </ligand>
</feature>
<dbReference type="PIRSF" id="PIRSF005719">
    <property type="entry name" value="SMC"/>
    <property type="match status" value="1"/>
</dbReference>
<keyword evidence="2 7" id="KW-0963">Cytoplasm</keyword>
<dbReference type="GO" id="GO:0007062">
    <property type="term" value="P:sister chromatid cohesion"/>
    <property type="evidence" value="ECO:0007669"/>
    <property type="project" value="InterPro"/>
</dbReference>
<keyword evidence="3 7" id="KW-0547">Nucleotide-binding</keyword>